<dbReference type="CDD" id="cd00130">
    <property type="entry name" value="PAS"/>
    <property type="match status" value="1"/>
</dbReference>
<evidence type="ECO:0000313" key="10">
    <source>
        <dbReference type="EMBL" id="SMY07659.1"/>
    </source>
</evidence>
<dbReference type="SUPFAM" id="SSF47384">
    <property type="entry name" value="Homodimeric domain of signal transducing histidine kinase"/>
    <property type="match status" value="1"/>
</dbReference>
<dbReference type="NCBIfam" id="TIGR00229">
    <property type="entry name" value="sensory_box"/>
    <property type="match status" value="1"/>
</dbReference>
<dbReference type="InterPro" id="IPR013767">
    <property type="entry name" value="PAS_fold"/>
</dbReference>
<feature type="modified residue" description="4-aspartylphosphate" evidence="5">
    <location>
        <position position="656"/>
    </location>
</feature>
<dbReference type="SUPFAM" id="SSF47226">
    <property type="entry name" value="Histidine-containing phosphotransfer domain, HPT domain"/>
    <property type="match status" value="1"/>
</dbReference>
<evidence type="ECO:0000259" key="9">
    <source>
        <dbReference type="PROSITE" id="PS50112"/>
    </source>
</evidence>
<dbReference type="SUPFAM" id="SSF52172">
    <property type="entry name" value="CheY-like"/>
    <property type="match status" value="1"/>
</dbReference>
<dbReference type="SMART" id="SM00448">
    <property type="entry name" value="REC"/>
    <property type="match status" value="1"/>
</dbReference>
<dbReference type="Gene3D" id="1.10.287.130">
    <property type="match status" value="1"/>
</dbReference>
<evidence type="ECO:0000313" key="11">
    <source>
        <dbReference type="Proteomes" id="UP000201613"/>
    </source>
</evidence>
<dbReference type="Pfam" id="PF02518">
    <property type="entry name" value="HATPase_c"/>
    <property type="match status" value="1"/>
</dbReference>
<gene>
    <name evidence="10" type="primary">arcB_1</name>
    <name evidence="10" type="ORF">LOM8899_01798</name>
</gene>
<feature type="domain" description="Histidine kinase" evidence="7">
    <location>
        <begin position="366"/>
        <end position="587"/>
    </location>
</feature>
<dbReference type="Gene3D" id="3.40.50.2300">
    <property type="match status" value="1"/>
</dbReference>
<sequence length="844" mass="92806">MGEGQKRSKRRRPWFYSAILAVTICFFAIGILAREVSRDILLLDTATSDNVQWTLSQVEVEFLEFETDLTRAAMQDGVGLAQLRREFDVFYSRVKILREGDLYEPLRSFERFGVPLQQVQVFLDDTAVLIDADDATLTASLARIAAETSEMRPIVRQLSNAGLSYFAESADQRRSEISTTMFRLAVLVVLLIITLAGLALYLNSVTARIARRERENRETNARINTIVSTSLDAVISTDGDGAILDFNAAAEAIFGYDAQDVRGKNIKDVIIPDHLMDAHVAGMDRMHRTGEKRVVGHGRVQLEAKRSTGEIFPVEFAIQTAQIRGKEIFIAFLRDISAREKAQADLIDARDAALAGEKAKSEFLAVMSHEIRTPLNGLLGNLSLLQETEVSPKQRAYIANMDASGRLLMSHVTDVLDITRYDAGKLQPDIRIMDLNAFLQELIDNQSGPAQEQNTELSWRWVGEPIAMIMSDRDLLQPILLNLIGNAVKFTKDGTIELIVEAKNRSDQKADIEFRIVDTGIGIEESAQPLIFDDFQTGNASYSRLAGGTGLGLGIAKRFATALGGEVGAKSVYGEGSTFWVRLSFDLPGPNAVESAENAQSNYENKSILVVEDNQINRQVVREMLSAMGHHVTEAHDGKQGVDAAQSTAFDVILMDINMPNMDGREATRAIRAGDGPNAQVPIFALTANAIAEDRANFLADGMTDVLTKPLRKAALDAMLRRSETSRSAVRDEEPTVAIDATQTAEIKEALGEEPYAKMRTRFFAEGDDLIAWLAEPPNFDSAEYATKAHRFAGSAAIFGATELHDLLKALEEAATGADRQMQREVSEALESLWPSTKAALTVA</sequence>
<comment type="catalytic activity">
    <reaction evidence="1">
        <text>ATP + protein L-histidine = ADP + protein N-phospho-L-histidine.</text>
        <dbReference type="EC" id="2.7.13.3"/>
    </reaction>
</comment>
<evidence type="ECO:0000256" key="4">
    <source>
        <dbReference type="ARBA" id="ARBA00023012"/>
    </source>
</evidence>
<dbReference type="InterPro" id="IPR036641">
    <property type="entry name" value="HPT_dom_sf"/>
</dbReference>
<evidence type="ECO:0000256" key="1">
    <source>
        <dbReference type="ARBA" id="ARBA00000085"/>
    </source>
</evidence>
<dbReference type="InterPro" id="IPR003594">
    <property type="entry name" value="HATPase_dom"/>
</dbReference>
<dbReference type="InterPro" id="IPR005467">
    <property type="entry name" value="His_kinase_dom"/>
</dbReference>
<dbReference type="Pfam" id="PF00072">
    <property type="entry name" value="Response_reg"/>
    <property type="match status" value="1"/>
</dbReference>
<dbReference type="GO" id="GO:0005886">
    <property type="term" value="C:plasma membrane"/>
    <property type="evidence" value="ECO:0007669"/>
    <property type="project" value="UniProtKB-SubCell"/>
</dbReference>
<feature type="domain" description="PAS" evidence="9">
    <location>
        <begin position="219"/>
        <end position="273"/>
    </location>
</feature>
<dbReference type="InterPro" id="IPR035965">
    <property type="entry name" value="PAS-like_dom_sf"/>
</dbReference>
<dbReference type="SMART" id="SM00091">
    <property type="entry name" value="PAS"/>
    <property type="match status" value="1"/>
</dbReference>
<accession>A0A238LD98</accession>
<dbReference type="SMART" id="SM00387">
    <property type="entry name" value="HATPase_c"/>
    <property type="match status" value="1"/>
</dbReference>
<keyword evidence="4" id="KW-0902">Two-component regulatory system</keyword>
<feature type="transmembrane region" description="Helical" evidence="6">
    <location>
        <begin position="14"/>
        <end position="33"/>
    </location>
</feature>
<dbReference type="InterPro" id="IPR001789">
    <property type="entry name" value="Sig_transdc_resp-reg_receiver"/>
</dbReference>
<keyword evidence="6" id="KW-0812">Transmembrane</keyword>
<evidence type="ECO:0000259" key="8">
    <source>
        <dbReference type="PROSITE" id="PS50110"/>
    </source>
</evidence>
<keyword evidence="3 5" id="KW-0597">Phosphoprotein</keyword>
<dbReference type="InterPro" id="IPR004358">
    <property type="entry name" value="Sig_transdc_His_kin-like_C"/>
</dbReference>
<dbReference type="InterPro" id="IPR036097">
    <property type="entry name" value="HisK_dim/P_sf"/>
</dbReference>
<evidence type="ECO:0000256" key="6">
    <source>
        <dbReference type="SAM" id="Phobius"/>
    </source>
</evidence>
<dbReference type="Pfam" id="PF00512">
    <property type="entry name" value="HisKA"/>
    <property type="match status" value="1"/>
</dbReference>
<dbReference type="Gene3D" id="3.30.450.20">
    <property type="entry name" value="PAS domain"/>
    <property type="match status" value="1"/>
</dbReference>
<dbReference type="PROSITE" id="PS50110">
    <property type="entry name" value="RESPONSE_REGULATORY"/>
    <property type="match status" value="1"/>
</dbReference>
<keyword evidence="11" id="KW-1185">Reference proteome</keyword>
<organism evidence="10 11">
    <name type="scientific">Flavimaricola marinus</name>
    <dbReference type="NCBI Taxonomy" id="1819565"/>
    <lineage>
        <taxon>Bacteria</taxon>
        <taxon>Pseudomonadati</taxon>
        <taxon>Pseudomonadota</taxon>
        <taxon>Alphaproteobacteria</taxon>
        <taxon>Rhodobacterales</taxon>
        <taxon>Paracoccaceae</taxon>
        <taxon>Flavimaricola</taxon>
    </lineage>
</organism>
<dbReference type="PANTHER" id="PTHR45339">
    <property type="entry name" value="HYBRID SIGNAL TRANSDUCTION HISTIDINE KINASE J"/>
    <property type="match status" value="1"/>
</dbReference>
<dbReference type="EC" id="2.7.13.3" evidence="2"/>
<feature type="domain" description="Response regulatory" evidence="8">
    <location>
        <begin position="607"/>
        <end position="724"/>
    </location>
</feature>
<dbReference type="RefSeq" id="WP_093991836.1">
    <property type="nucleotide sequence ID" value="NZ_FXZK01000002.1"/>
</dbReference>
<dbReference type="Pfam" id="PF00989">
    <property type="entry name" value="PAS"/>
    <property type="match status" value="1"/>
</dbReference>
<dbReference type="SMART" id="SM00388">
    <property type="entry name" value="HisKA"/>
    <property type="match status" value="1"/>
</dbReference>
<dbReference type="GO" id="GO:0005524">
    <property type="term" value="F:ATP binding"/>
    <property type="evidence" value="ECO:0007669"/>
    <property type="project" value="UniProtKB-KW"/>
</dbReference>
<dbReference type="PRINTS" id="PR00344">
    <property type="entry name" value="BCTRLSENSOR"/>
</dbReference>
<dbReference type="InterPro" id="IPR000014">
    <property type="entry name" value="PAS"/>
</dbReference>
<dbReference type="AlphaFoldDB" id="A0A238LD98"/>
<dbReference type="GO" id="GO:0006355">
    <property type="term" value="P:regulation of DNA-templated transcription"/>
    <property type="evidence" value="ECO:0007669"/>
    <property type="project" value="InterPro"/>
</dbReference>
<keyword evidence="6" id="KW-1133">Transmembrane helix</keyword>
<dbReference type="OrthoDB" id="9801651at2"/>
<dbReference type="EMBL" id="FXZK01000002">
    <property type="protein sequence ID" value="SMY07659.1"/>
    <property type="molecule type" value="Genomic_DNA"/>
</dbReference>
<dbReference type="GO" id="GO:0000155">
    <property type="term" value="F:phosphorelay sensor kinase activity"/>
    <property type="evidence" value="ECO:0007669"/>
    <property type="project" value="InterPro"/>
</dbReference>
<evidence type="ECO:0000256" key="5">
    <source>
        <dbReference type="PROSITE-ProRule" id="PRU00169"/>
    </source>
</evidence>
<proteinExistence type="predicted"/>
<dbReference type="PROSITE" id="PS50109">
    <property type="entry name" value="HIS_KIN"/>
    <property type="match status" value="1"/>
</dbReference>
<dbReference type="SUPFAM" id="SSF55785">
    <property type="entry name" value="PYP-like sensor domain (PAS domain)"/>
    <property type="match status" value="1"/>
</dbReference>
<dbReference type="InterPro" id="IPR036890">
    <property type="entry name" value="HATPase_C_sf"/>
</dbReference>
<dbReference type="InterPro" id="IPR008207">
    <property type="entry name" value="Sig_transdc_His_kin_Hpt_dom"/>
</dbReference>
<dbReference type="Pfam" id="PF01627">
    <property type="entry name" value="Hpt"/>
    <property type="match status" value="1"/>
</dbReference>
<dbReference type="Gene3D" id="3.30.565.10">
    <property type="entry name" value="Histidine kinase-like ATPase, C-terminal domain"/>
    <property type="match status" value="1"/>
</dbReference>
<evidence type="ECO:0000256" key="2">
    <source>
        <dbReference type="ARBA" id="ARBA00012438"/>
    </source>
</evidence>
<dbReference type="SUPFAM" id="SSF55874">
    <property type="entry name" value="ATPase domain of HSP90 chaperone/DNA topoisomerase II/histidine kinase"/>
    <property type="match status" value="1"/>
</dbReference>
<evidence type="ECO:0000256" key="3">
    <source>
        <dbReference type="ARBA" id="ARBA00022553"/>
    </source>
</evidence>
<dbReference type="Gene3D" id="1.20.120.160">
    <property type="entry name" value="HPT domain"/>
    <property type="match status" value="1"/>
</dbReference>
<dbReference type="CDD" id="cd17546">
    <property type="entry name" value="REC_hyHK_CKI1_RcsC-like"/>
    <property type="match status" value="1"/>
</dbReference>
<dbReference type="InterPro" id="IPR011006">
    <property type="entry name" value="CheY-like_superfamily"/>
</dbReference>
<keyword evidence="6" id="KW-0472">Membrane</keyword>
<protein>
    <recommendedName>
        <fullName evidence="2">histidine kinase</fullName>
        <ecNumber evidence="2">2.7.13.3</ecNumber>
    </recommendedName>
</protein>
<feature type="transmembrane region" description="Helical" evidence="6">
    <location>
        <begin position="182"/>
        <end position="202"/>
    </location>
</feature>
<dbReference type="PROSITE" id="PS50112">
    <property type="entry name" value="PAS"/>
    <property type="match status" value="1"/>
</dbReference>
<dbReference type="InterPro" id="IPR003661">
    <property type="entry name" value="HisK_dim/P_dom"/>
</dbReference>
<name>A0A238LD98_9RHOB</name>
<reference evidence="11" key="1">
    <citation type="submission" date="2017-05" db="EMBL/GenBank/DDBJ databases">
        <authorList>
            <person name="Rodrigo-Torres L."/>
            <person name="Arahal R. D."/>
            <person name="Lucena T."/>
        </authorList>
    </citation>
    <scope>NUCLEOTIDE SEQUENCE [LARGE SCALE GENOMIC DNA]</scope>
    <source>
        <strain evidence="11">CECT 8899</strain>
    </source>
</reference>
<dbReference type="CDD" id="cd00082">
    <property type="entry name" value="HisKA"/>
    <property type="match status" value="1"/>
</dbReference>
<keyword evidence="10" id="KW-0808">Transferase</keyword>
<dbReference type="PANTHER" id="PTHR45339:SF5">
    <property type="entry name" value="HISTIDINE KINASE"/>
    <property type="match status" value="1"/>
</dbReference>
<dbReference type="Proteomes" id="UP000201613">
    <property type="component" value="Unassembled WGS sequence"/>
</dbReference>
<evidence type="ECO:0000259" key="7">
    <source>
        <dbReference type="PROSITE" id="PS50109"/>
    </source>
</evidence>